<dbReference type="OrthoDB" id="9785372at2"/>
<dbReference type="InterPro" id="IPR036291">
    <property type="entry name" value="NAD(P)-bd_dom_sf"/>
</dbReference>
<proteinExistence type="predicted"/>
<name>A0A075TXF2_9LACO</name>
<dbReference type="InterPro" id="IPR051606">
    <property type="entry name" value="Polyketide_Oxido-like"/>
</dbReference>
<protein>
    <submittedName>
        <fullName evidence="2">NADH-flavin reductase</fullName>
    </submittedName>
</protein>
<accession>A0A075TXF2</accession>
<evidence type="ECO:0000313" key="2">
    <source>
        <dbReference type="EMBL" id="AIM62268.1"/>
    </source>
</evidence>
<reference evidence="2 3" key="1">
    <citation type="journal article" date="2014" name="Genome Announc.">
        <title>Complete Genome Sequences of Fish Pathogenic Weissella ceti Strains WS74 and WS105.</title>
        <authorList>
            <person name="Figueiredo H.C."/>
            <person name="Leal C.A."/>
            <person name="Dorella F.A."/>
            <person name="Carvalho A.F."/>
            <person name="Soares S.C."/>
            <person name="Pereira F.L."/>
            <person name="Azevedo V.A."/>
        </authorList>
    </citation>
    <scope>NUCLEOTIDE SEQUENCE [LARGE SCALE GENOMIC DNA]</scope>
    <source>
        <strain evidence="2 3">WS74</strain>
    </source>
</reference>
<dbReference type="RefSeq" id="WP_009495728.1">
    <property type="nucleotide sequence ID" value="NZ_CP009223.1"/>
</dbReference>
<dbReference type="PANTHER" id="PTHR43355">
    <property type="entry name" value="FLAVIN REDUCTASE (NADPH)"/>
    <property type="match status" value="1"/>
</dbReference>
<feature type="domain" description="NAD(P)-binding" evidence="1">
    <location>
        <begin position="7"/>
        <end position="196"/>
    </location>
</feature>
<dbReference type="KEGG" id="wct:WS74_0016"/>
<dbReference type="Pfam" id="PF13460">
    <property type="entry name" value="NAD_binding_10"/>
    <property type="match status" value="1"/>
</dbReference>
<dbReference type="Proteomes" id="UP000029079">
    <property type="component" value="Chromosome"/>
</dbReference>
<dbReference type="GO" id="GO:0016646">
    <property type="term" value="F:oxidoreductase activity, acting on the CH-NH group of donors, NAD or NADP as acceptor"/>
    <property type="evidence" value="ECO:0007669"/>
    <property type="project" value="TreeGrafter"/>
</dbReference>
<dbReference type="InterPro" id="IPR016040">
    <property type="entry name" value="NAD(P)-bd_dom"/>
</dbReference>
<dbReference type="AlphaFoldDB" id="A0A075TXF2"/>
<reference evidence="3" key="2">
    <citation type="submission" date="2014-08" db="EMBL/GenBank/DDBJ databases">
        <title>Complete genome of Weissella ceti strain WS74 isolated from diseased rainbow trout in Brazil.</title>
        <authorList>
            <person name="Figueiredo H.C.P."/>
            <person name="Leal C.A.G."/>
            <person name="Pereira F.L."/>
            <person name="Soares S.C."/>
            <person name="Dorella F.A."/>
            <person name="Carvalho A.F."/>
            <person name="Azevedo V.A.C."/>
        </authorList>
    </citation>
    <scope>NUCLEOTIDE SEQUENCE [LARGE SCALE GENOMIC DNA]</scope>
    <source>
        <strain evidence="3">WS74</strain>
    </source>
</reference>
<evidence type="ECO:0000313" key="3">
    <source>
        <dbReference type="Proteomes" id="UP000029079"/>
    </source>
</evidence>
<organism evidence="2 3">
    <name type="scientific">Weissella ceti</name>
    <dbReference type="NCBI Taxonomy" id="759620"/>
    <lineage>
        <taxon>Bacteria</taxon>
        <taxon>Bacillati</taxon>
        <taxon>Bacillota</taxon>
        <taxon>Bacilli</taxon>
        <taxon>Lactobacillales</taxon>
        <taxon>Lactobacillaceae</taxon>
        <taxon>Weissella</taxon>
    </lineage>
</organism>
<dbReference type="STRING" id="759620.WS105_0017"/>
<dbReference type="EMBL" id="CP009223">
    <property type="protein sequence ID" value="AIM62268.1"/>
    <property type="molecule type" value="Genomic_DNA"/>
</dbReference>
<dbReference type="SUPFAM" id="SSF51735">
    <property type="entry name" value="NAD(P)-binding Rossmann-fold domains"/>
    <property type="match status" value="1"/>
</dbReference>
<evidence type="ECO:0000259" key="1">
    <source>
        <dbReference type="Pfam" id="PF13460"/>
    </source>
</evidence>
<gene>
    <name evidence="2" type="ORF">WS74_0016</name>
</gene>
<dbReference type="PANTHER" id="PTHR43355:SF2">
    <property type="entry name" value="FLAVIN REDUCTASE (NADPH)"/>
    <property type="match status" value="1"/>
</dbReference>
<sequence length="211" mass="22907">MKLAIIGATGMTGKAVYAQAKEQGFDVTGIVRNESKGRDVLGADAQLLVSDVFDLTTEDLTQFDVVVDAFANHEKSYLNLDALTHLIHALREQTTRLMVVLGAGPLLDESGTYHYEFLKTLPGAEAWVDEPKYGVTALQVLQSTTNVNWTAISAQDGYVDGPATEYKMGKDHVMLAEDGESHVTSGNLAKALVAEVVTPQFKQDRFTVSDI</sequence>
<dbReference type="KEGG" id="wce:WS08_0017"/>
<dbReference type="Gene3D" id="3.40.50.720">
    <property type="entry name" value="NAD(P)-binding Rossmann-like Domain"/>
    <property type="match status" value="1"/>
</dbReference>
<keyword evidence="3" id="KW-1185">Reference proteome</keyword>